<evidence type="ECO:0000313" key="6">
    <source>
        <dbReference type="EMBL" id="KAF2748981.1"/>
    </source>
</evidence>
<comment type="subcellular location">
    <subcellularLocation>
        <location evidence="1">Cytoplasm</location>
        <location evidence="1">Cytoskeleton</location>
    </subcellularLocation>
</comment>
<evidence type="ECO:0000256" key="2">
    <source>
        <dbReference type="ARBA" id="ARBA00022490"/>
    </source>
</evidence>
<evidence type="ECO:0000259" key="5">
    <source>
        <dbReference type="PROSITE" id="PS51460"/>
    </source>
</evidence>
<dbReference type="Proteomes" id="UP000799440">
    <property type="component" value="Unassembled WGS sequence"/>
</dbReference>
<feature type="region of interest" description="Disordered" evidence="4">
    <location>
        <begin position="923"/>
        <end position="962"/>
    </location>
</feature>
<feature type="compositionally biased region" description="Pro residues" evidence="4">
    <location>
        <begin position="13"/>
        <end position="24"/>
    </location>
</feature>
<feature type="compositionally biased region" description="Polar residues" evidence="4">
    <location>
        <begin position="820"/>
        <end position="837"/>
    </location>
</feature>
<dbReference type="PANTHER" id="PTHR24216:SF8">
    <property type="entry name" value="PAXILLIN, ISOFORM F"/>
    <property type="match status" value="1"/>
</dbReference>
<feature type="compositionally biased region" description="Basic and acidic residues" evidence="4">
    <location>
        <begin position="397"/>
        <end position="409"/>
    </location>
</feature>
<feature type="compositionally biased region" description="Low complexity" evidence="4">
    <location>
        <begin position="530"/>
        <end position="550"/>
    </location>
</feature>
<dbReference type="EMBL" id="MU006567">
    <property type="protein sequence ID" value="KAF2748981.1"/>
    <property type="molecule type" value="Genomic_DNA"/>
</dbReference>
<feature type="compositionally biased region" description="Polar residues" evidence="4">
    <location>
        <begin position="637"/>
        <end position="664"/>
    </location>
</feature>
<dbReference type="SUPFAM" id="SSF143575">
    <property type="entry name" value="GAS2 domain-like"/>
    <property type="match status" value="1"/>
</dbReference>
<keyword evidence="3" id="KW-0206">Cytoskeleton</keyword>
<dbReference type="InterPro" id="IPR003108">
    <property type="entry name" value="GAR_dom"/>
</dbReference>
<dbReference type="GO" id="GO:0005856">
    <property type="term" value="C:cytoskeleton"/>
    <property type="evidence" value="ECO:0007669"/>
    <property type="project" value="UniProtKB-SubCell"/>
</dbReference>
<feature type="compositionally biased region" description="Polar residues" evidence="4">
    <location>
        <begin position="480"/>
        <end position="496"/>
    </location>
</feature>
<dbReference type="Pfam" id="PF02187">
    <property type="entry name" value="GAS2"/>
    <property type="match status" value="1"/>
</dbReference>
<feature type="domain" description="GAR" evidence="5">
    <location>
        <begin position="672"/>
        <end position="751"/>
    </location>
</feature>
<sequence length="978" mass="106690">MSSLARPERFLPPLSPRIRPPSPNMSPGGRRGRGNASSDEARLRDLSPSDTLRAFSEETIPFDTTCEEYKVFACIESLTVADKDLGSRVAKAAQRLKSWCQEIEEWTWNGSFEPPSAEQRAMQRRNIMACVQEHAGKGNADVLAPLEYWGPLLSVEVQAHEARLDEIADELVQLEMDELKEFVLDMYGPNRSRPSSAGYAATRANYTPLDDFSFLITQTLISSLPFHTKIKEHLGTWTARVSVLRQVPGYLRDLASAQKAVRLGWDAIEPPTDDSDLAFGKWREAMYTIDGVLQAKVSDLGRCLDVMLDTLEGRQDCLPDDWIDTFENVERDFQKWIQTSRKRLIDFDVSRRHEQNRAEGPTQGIAQHFKGIPQDPPSTAPSAVAPSLPANATAVDVRPRSANTDDVRPRSATAFKVGITGNISGVPPWRVDINFEAPGDIRELEPPIDHSDFEDGDTVLHHDASDGSNESDNPFVHSPTHPTSPLAQTRTASPVTSAHKEKSERATAVLPESPRPETPRPETPRHRRGSTASITTPSSTSSPTSAVEESPSVRRATTLSKPPLNAKITKRRPLPTITDSALNAQPPWPPTQFSTPSPPPQESLDQKIEGIINSISAPIRLASNPTSTRSTRPKLANKTSSRYLRTASSRTILRSTPSRSNLHTSDNELILSPAKPSSEPSSSTTNSKSSNRKPRSAENDIQLYHLSQPGRTQPIKLYIRRIGENGERVMVRVGGGWADLGEYLRQYAEHHGRRTISEGKFEIVGLGEKEKKETTPRPESSMSVRSVRRERRTSGYGGTRPESAMSVRSTKSRQSTQRRMSGSTNAGSRNTTPQKPTSVGLGIDTDVAPPVPNFPSAFTPTTANTPASAIDTASASSAPSTDTSARSWRGNEVGLAGPKARKLELSEQKLEWVEGMMKAAKGVVGKGGGQGHLEVEREGGRPGSRNGNGGGKKEGFGNLGAVGGTKRVFLRGGALGGE</sequence>
<feature type="region of interest" description="Disordered" evidence="4">
    <location>
        <begin position="616"/>
        <end position="708"/>
    </location>
</feature>
<feature type="compositionally biased region" description="Basic and acidic residues" evidence="4">
    <location>
        <begin position="767"/>
        <end position="776"/>
    </location>
</feature>
<feature type="compositionally biased region" description="Low complexity" evidence="4">
    <location>
        <begin position="672"/>
        <end position="689"/>
    </location>
</feature>
<dbReference type="PANTHER" id="PTHR24216">
    <property type="entry name" value="PAXILLIN-RELATED"/>
    <property type="match status" value="1"/>
</dbReference>
<evidence type="ECO:0000256" key="3">
    <source>
        <dbReference type="ARBA" id="ARBA00023212"/>
    </source>
</evidence>
<accession>A0A6A6VIE1</accession>
<dbReference type="GO" id="GO:0008017">
    <property type="term" value="F:microtubule binding"/>
    <property type="evidence" value="ECO:0007669"/>
    <property type="project" value="InterPro"/>
</dbReference>
<gene>
    <name evidence="6" type="ORF">M011DRAFT_466110</name>
</gene>
<feature type="compositionally biased region" description="Low complexity" evidence="4">
    <location>
        <begin position="806"/>
        <end position="819"/>
    </location>
</feature>
<proteinExistence type="predicted"/>
<feature type="compositionally biased region" description="Low complexity" evidence="4">
    <location>
        <begin position="380"/>
        <end position="392"/>
    </location>
</feature>
<feature type="compositionally biased region" description="Low complexity" evidence="4">
    <location>
        <begin position="865"/>
        <end position="885"/>
    </location>
</feature>
<name>A0A6A6VIE1_9PLEO</name>
<keyword evidence="7" id="KW-1185">Reference proteome</keyword>
<feature type="region of interest" description="Disordered" evidence="4">
    <location>
        <begin position="767"/>
        <end position="893"/>
    </location>
</feature>
<organism evidence="6 7">
    <name type="scientific">Sporormia fimetaria CBS 119925</name>
    <dbReference type="NCBI Taxonomy" id="1340428"/>
    <lineage>
        <taxon>Eukaryota</taxon>
        <taxon>Fungi</taxon>
        <taxon>Dikarya</taxon>
        <taxon>Ascomycota</taxon>
        <taxon>Pezizomycotina</taxon>
        <taxon>Dothideomycetes</taxon>
        <taxon>Pleosporomycetidae</taxon>
        <taxon>Pleosporales</taxon>
        <taxon>Sporormiaceae</taxon>
        <taxon>Sporormia</taxon>
    </lineage>
</organism>
<feature type="region of interest" description="Disordered" evidence="4">
    <location>
        <begin position="353"/>
        <end position="409"/>
    </location>
</feature>
<dbReference type="PROSITE" id="PS51460">
    <property type="entry name" value="GAR"/>
    <property type="match status" value="1"/>
</dbReference>
<reference evidence="6" key="1">
    <citation type="journal article" date="2020" name="Stud. Mycol.">
        <title>101 Dothideomycetes genomes: a test case for predicting lifestyles and emergence of pathogens.</title>
        <authorList>
            <person name="Haridas S."/>
            <person name="Albert R."/>
            <person name="Binder M."/>
            <person name="Bloem J."/>
            <person name="Labutti K."/>
            <person name="Salamov A."/>
            <person name="Andreopoulos B."/>
            <person name="Baker S."/>
            <person name="Barry K."/>
            <person name="Bills G."/>
            <person name="Bluhm B."/>
            <person name="Cannon C."/>
            <person name="Castanera R."/>
            <person name="Culley D."/>
            <person name="Daum C."/>
            <person name="Ezra D."/>
            <person name="Gonzalez J."/>
            <person name="Henrissat B."/>
            <person name="Kuo A."/>
            <person name="Liang C."/>
            <person name="Lipzen A."/>
            <person name="Lutzoni F."/>
            <person name="Magnuson J."/>
            <person name="Mondo S."/>
            <person name="Nolan M."/>
            <person name="Ohm R."/>
            <person name="Pangilinan J."/>
            <person name="Park H.-J."/>
            <person name="Ramirez L."/>
            <person name="Alfaro M."/>
            <person name="Sun H."/>
            <person name="Tritt A."/>
            <person name="Yoshinaga Y."/>
            <person name="Zwiers L.-H."/>
            <person name="Turgeon B."/>
            <person name="Goodwin S."/>
            <person name="Spatafora J."/>
            <person name="Crous P."/>
            <person name="Grigoriev I."/>
        </authorList>
    </citation>
    <scope>NUCLEOTIDE SEQUENCE</scope>
    <source>
        <strain evidence="6">CBS 119925</strain>
    </source>
</reference>
<evidence type="ECO:0000256" key="4">
    <source>
        <dbReference type="SAM" id="MobiDB-lite"/>
    </source>
</evidence>
<evidence type="ECO:0000256" key="1">
    <source>
        <dbReference type="ARBA" id="ARBA00004245"/>
    </source>
</evidence>
<feature type="compositionally biased region" description="Basic and acidic residues" evidence="4">
    <location>
        <begin position="441"/>
        <end position="465"/>
    </location>
</feature>
<feature type="compositionally biased region" description="Basic and acidic residues" evidence="4">
    <location>
        <begin position="514"/>
        <end position="524"/>
    </location>
</feature>
<evidence type="ECO:0000313" key="7">
    <source>
        <dbReference type="Proteomes" id="UP000799440"/>
    </source>
</evidence>
<feature type="compositionally biased region" description="Pro residues" evidence="4">
    <location>
        <begin position="586"/>
        <end position="601"/>
    </location>
</feature>
<dbReference type="AlphaFoldDB" id="A0A6A6VIE1"/>
<dbReference type="Gene3D" id="3.30.920.20">
    <property type="entry name" value="Gas2-like domain"/>
    <property type="match status" value="1"/>
</dbReference>
<feature type="region of interest" description="Disordered" evidence="4">
    <location>
        <begin position="1"/>
        <end position="50"/>
    </location>
</feature>
<dbReference type="OrthoDB" id="5409589at2759"/>
<keyword evidence="2" id="KW-0963">Cytoplasm</keyword>
<dbReference type="InterPro" id="IPR036534">
    <property type="entry name" value="GAR_dom_sf"/>
</dbReference>
<protein>
    <recommendedName>
        <fullName evidence="5">GAR domain-containing protein</fullName>
    </recommendedName>
</protein>
<feature type="region of interest" description="Disordered" evidence="4">
    <location>
        <begin position="441"/>
        <end position="604"/>
    </location>
</feature>